<accession>A0A9W9S1E6</accession>
<reference evidence="8" key="1">
    <citation type="submission" date="2022-12" db="EMBL/GenBank/DDBJ databases">
        <authorList>
            <person name="Petersen C."/>
        </authorList>
    </citation>
    <scope>NUCLEOTIDE SEQUENCE</scope>
    <source>
        <strain evidence="8">IBT 29677</strain>
    </source>
</reference>
<dbReference type="InterPro" id="IPR036864">
    <property type="entry name" value="Zn2-C6_fun-type_DNA-bd_sf"/>
</dbReference>
<keyword evidence="4" id="KW-0804">Transcription</keyword>
<name>A0A9W9S1E6_9EURO</name>
<evidence type="ECO:0000313" key="9">
    <source>
        <dbReference type="Proteomes" id="UP001147747"/>
    </source>
</evidence>
<organism evidence="8 9">
    <name type="scientific">Penicillium cosmopolitanum</name>
    <dbReference type="NCBI Taxonomy" id="1131564"/>
    <lineage>
        <taxon>Eukaryota</taxon>
        <taxon>Fungi</taxon>
        <taxon>Dikarya</taxon>
        <taxon>Ascomycota</taxon>
        <taxon>Pezizomycotina</taxon>
        <taxon>Eurotiomycetes</taxon>
        <taxon>Eurotiomycetidae</taxon>
        <taxon>Eurotiales</taxon>
        <taxon>Aspergillaceae</taxon>
        <taxon>Penicillium</taxon>
    </lineage>
</organism>
<feature type="region of interest" description="Disordered" evidence="6">
    <location>
        <begin position="55"/>
        <end position="83"/>
    </location>
</feature>
<dbReference type="SMART" id="SM00906">
    <property type="entry name" value="Fungal_trans"/>
    <property type="match status" value="1"/>
</dbReference>
<dbReference type="GeneID" id="81377769"/>
<dbReference type="Pfam" id="PF04082">
    <property type="entry name" value="Fungal_trans"/>
    <property type="match status" value="1"/>
</dbReference>
<dbReference type="SMART" id="SM00066">
    <property type="entry name" value="GAL4"/>
    <property type="match status" value="1"/>
</dbReference>
<dbReference type="InterPro" id="IPR004507">
    <property type="entry name" value="UbiX-like"/>
</dbReference>
<evidence type="ECO:0000256" key="2">
    <source>
        <dbReference type="ARBA" id="ARBA00023015"/>
    </source>
</evidence>
<keyword evidence="2" id="KW-0805">Transcription regulation</keyword>
<keyword evidence="9" id="KW-1185">Reference proteome</keyword>
<gene>
    <name evidence="8" type="ORF">N7509_014152</name>
</gene>
<evidence type="ECO:0000256" key="3">
    <source>
        <dbReference type="ARBA" id="ARBA00023125"/>
    </source>
</evidence>
<keyword evidence="3" id="KW-0238">DNA-binding</keyword>
<dbReference type="PANTHER" id="PTHR43374">
    <property type="entry name" value="FLAVIN PRENYLTRANSFERASE"/>
    <property type="match status" value="1"/>
</dbReference>
<evidence type="ECO:0000256" key="1">
    <source>
        <dbReference type="ARBA" id="ARBA00022723"/>
    </source>
</evidence>
<dbReference type="CDD" id="cd12148">
    <property type="entry name" value="fungal_TF_MHR"/>
    <property type="match status" value="1"/>
</dbReference>
<evidence type="ECO:0000256" key="4">
    <source>
        <dbReference type="ARBA" id="ARBA00023163"/>
    </source>
</evidence>
<dbReference type="InterPro" id="IPR001138">
    <property type="entry name" value="Zn2Cys6_DnaBD"/>
</dbReference>
<dbReference type="OrthoDB" id="1747771at2759"/>
<keyword evidence="1" id="KW-0479">Metal-binding</keyword>
<dbReference type="Gene3D" id="4.10.240.10">
    <property type="entry name" value="Zn(2)-C6 fungal-type DNA-binding domain"/>
    <property type="match status" value="1"/>
</dbReference>
<dbReference type="GO" id="GO:0003677">
    <property type="term" value="F:DNA binding"/>
    <property type="evidence" value="ECO:0007669"/>
    <property type="project" value="UniProtKB-KW"/>
</dbReference>
<dbReference type="GO" id="GO:0006351">
    <property type="term" value="P:DNA-templated transcription"/>
    <property type="evidence" value="ECO:0007669"/>
    <property type="project" value="InterPro"/>
</dbReference>
<dbReference type="GO" id="GO:0000981">
    <property type="term" value="F:DNA-binding transcription factor activity, RNA polymerase II-specific"/>
    <property type="evidence" value="ECO:0007669"/>
    <property type="project" value="InterPro"/>
</dbReference>
<sequence>MNVSQDEADRVLRLKSRERETHACYPCRKRKVKCDGHHPCRTCVRRKHPHICSYQLRGRGGPSSPLTAPGSVRNARSPEGSVGQNIDVNIDADAHVPAEAGDVRPDDASKNYVYSGDNSVVSILRLRASGANDSVAREVGSVLGLQNTFSSYPFMDSKTPQERWHSLLGILPQRTEVLKFFHYYRVTAYPFNPILADMDRFESDLCTYLNAHANGDLHDPEKITERWATDKSIGHISLLLATLAAGSHYSDIEYPQRLELSTDFARRSFHALRLANFLFRPSLDIIQALLILGNTLQNMGQSDAAWALLGTTIRLAQTMGLHTERSTIHWPEYVRTKARALWSTIVWQDSLLCLCYDRPPIVSVSGWPLDNSFVERHGLSYTDIMHFICRVGLDILGPEGLGITAADRGIEYLQHIDRVRQKAQPHLHSRENCTTLQHHLEHLALKMHTSFCVSVACRPAMKQAQVQPPHSDILRSRAKGSLIDASRAFLDFQALSVVPLRSWSMVHTVLSSTLLLCMWEETRNDPEGRDLQQRVIDVFSSSDSRSDDGTMSEQDQQWLSARHIRALVTLRAALDREGDRSAENENAATGPHPVPFDGNFESYLEMPNAFDISPVTYLDSIMNVPMFDFTQENGFL</sequence>
<proteinExistence type="predicted"/>
<comment type="caution">
    <text evidence="8">The sequence shown here is derived from an EMBL/GenBank/DDBJ whole genome shotgun (WGS) entry which is preliminary data.</text>
</comment>
<dbReference type="CDD" id="cd00067">
    <property type="entry name" value="GAL4"/>
    <property type="match status" value="1"/>
</dbReference>
<dbReference type="PROSITE" id="PS50048">
    <property type="entry name" value="ZN2_CY6_FUNGAL_2"/>
    <property type="match status" value="1"/>
</dbReference>
<dbReference type="AlphaFoldDB" id="A0A9W9S1E6"/>
<dbReference type="EMBL" id="JAPZBU010000013">
    <property type="protein sequence ID" value="KAJ5369540.1"/>
    <property type="molecule type" value="Genomic_DNA"/>
</dbReference>
<dbReference type="Proteomes" id="UP001147747">
    <property type="component" value="Unassembled WGS sequence"/>
</dbReference>
<evidence type="ECO:0000256" key="6">
    <source>
        <dbReference type="SAM" id="MobiDB-lite"/>
    </source>
</evidence>
<keyword evidence="5" id="KW-0539">Nucleus</keyword>
<dbReference type="InterPro" id="IPR007219">
    <property type="entry name" value="XnlR_reg_dom"/>
</dbReference>
<dbReference type="RefSeq" id="XP_056480778.1">
    <property type="nucleotide sequence ID" value="XM_056638789.1"/>
</dbReference>
<evidence type="ECO:0000259" key="7">
    <source>
        <dbReference type="PROSITE" id="PS50048"/>
    </source>
</evidence>
<dbReference type="GO" id="GO:0008270">
    <property type="term" value="F:zinc ion binding"/>
    <property type="evidence" value="ECO:0007669"/>
    <property type="project" value="InterPro"/>
</dbReference>
<dbReference type="PROSITE" id="PS00463">
    <property type="entry name" value="ZN2_CY6_FUNGAL_1"/>
    <property type="match status" value="1"/>
</dbReference>
<dbReference type="GO" id="GO:0016831">
    <property type="term" value="F:carboxy-lyase activity"/>
    <property type="evidence" value="ECO:0007669"/>
    <property type="project" value="TreeGrafter"/>
</dbReference>
<reference evidence="8" key="2">
    <citation type="journal article" date="2023" name="IMA Fungus">
        <title>Comparative genomic study of the Penicillium genus elucidates a diverse pangenome and 15 lateral gene transfer events.</title>
        <authorList>
            <person name="Petersen C."/>
            <person name="Sorensen T."/>
            <person name="Nielsen M.R."/>
            <person name="Sondergaard T.E."/>
            <person name="Sorensen J.L."/>
            <person name="Fitzpatrick D.A."/>
            <person name="Frisvad J.C."/>
            <person name="Nielsen K.L."/>
        </authorList>
    </citation>
    <scope>NUCLEOTIDE SEQUENCE</scope>
    <source>
        <strain evidence="8">IBT 29677</strain>
    </source>
</reference>
<evidence type="ECO:0000313" key="8">
    <source>
        <dbReference type="EMBL" id="KAJ5369540.1"/>
    </source>
</evidence>
<dbReference type="PANTHER" id="PTHR43374:SF1">
    <property type="entry name" value="FLAVIN PRENYLTRANSFERASE PAD1, MITOCHONDRIAL"/>
    <property type="match status" value="1"/>
</dbReference>
<evidence type="ECO:0000256" key="5">
    <source>
        <dbReference type="ARBA" id="ARBA00023242"/>
    </source>
</evidence>
<dbReference type="Pfam" id="PF00172">
    <property type="entry name" value="Zn_clus"/>
    <property type="match status" value="1"/>
</dbReference>
<feature type="domain" description="Zn(2)-C6 fungal-type" evidence="7">
    <location>
        <begin position="23"/>
        <end position="54"/>
    </location>
</feature>
<dbReference type="SUPFAM" id="SSF57701">
    <property type="entry name" value="Zn2/Cys6 DNA-binding domain"/>
    <property type="match status" value="1"/>
</dbReference>
<protein>
    <submittedName>
        <fullName evidence="8">Transcriptional regulator family: Fungal Specific TF</fullName>
    </submittedName>
</protein>